<dbReference type="Proteomes" id="UP000184395">
    <property type="component" value="Unassembled WGS sequence"/>
</dbReference>
<sequence length="32" mass="3658">MPHAVRGAIHTAVFVHRARKQGFKPSVKDREM</sequence>
<proteinExistence type="predicted"/>
<dbReference type="STRING" id="169427.SAMN05192548_103254"/>
<gene>
    <name evidence="1" type="ORF">SAMN05192548_103254</name>
</gene>
<accession>A0A1M6UFT5</accession>
<protein>
    <submittedName>
        <fullName evidence="1">Uncharacterized protein</fullName>
    </submittedName>
</protein>
<evidence type="ECO:0000313" key="1">
    <source>
        <dbReference type="EMBL" id="SHK68074.1"/>
    </source>
</evidence>
<evidence type="ECO:0000313" key="2">
    <source>
        <dbReference type="Proteomes" id="UP000184395"/>
    </source>
</evidence>
<dbReference type="EMBL" id="FRAB01000032">
    <property type="protein sequence ID" value="SHK68074.1"/>
    <property type="molecule type" value="Genomic_DNA"/>
</dbReference>
<reference evidence="1 2" key="1">
    <citation type="submission" date="2016-11" db="EMBL/GenBank/DDBJ databases">
        <authorList>
            <person name="Jaros S."/>
            <person name="Januszkiewicz K."/>
            <person name="Wedrychowicz H."/>
        </authorList>
    </citation>
    <scope>NUCLEOTIDE SEQUENCE [LARGE SCALE GENOMIC DNA]</scope>
    <source>
        <strain evidence="1 2">LMG 20594</strain>
    </source>
</reference>
<dbReference type="AlphaFoldDB" id="A0A1M6UFT5"/>
<organism evidence="1 2">
    <name type="scientific">Paraburkholderia terricola</name>
    <dbReference type="NCBI Taxonomy" id="169427"/>
    <lineage>
        <taxon>Bacteria</taxon>
        <taxon>Pseudomonadati</taxon>
        <taxon>Pseudomonadota</taxon>
        <taxon>Betaproteobacteria</taxon>
        <taxon>Burkholderiales</taxon>
        <taxon>Burkholderiaceae</taxon>
        <taxon>Paraburkholderia</taxon>
    </lineage>
</organism>
<name>A0A1M6UFT5_9BURK</name>